<name>A0AA96GBZ9_9BACT</name>
<dbReference type="GO" id="GO:0020037">
    <property type="term" value="F:heme binding"/>
    <property type="evidence" value="ECO:0007669"/>
    <property type="project" value="InterPro"/>
</dbReference>
<dbReference type="Proteomes" id="UP001302719">
    <property type="component" value="Chromosome"/>
</dbReference>
<feature type="domain" description="Cytochrome c" evidence="6">
    <location>
        <begin position="318"/>
        <end position="483"/>
    </location>
</feature>
<dbReference type="InterPro" id="IPR009056">
    <property type="entry name" value="Cyt_c-like_dom"/>
</dbReference>
<dbReference type="SUPFAM" id="SSF46626">
    <property type="entry name" value="Cytochrome c"/>
    <property type="match status" value="1"/>
</dbReference>
<evidence type="ECO:0000256" key="1">
    <source>
        <dbReference type="ARBA" id="ARBA00022617"/>
    </source>
</evidence>
<dbReference type="Pfam" id="PF06537">
    <property type="entry name" value="DHOR"/>
    <property type="match status" value="1"/>
</dbReference>
<dbReference type="InterPro" id="IPR010538">
    <property type="entry name" value="DHOR"/>
</dbReference>
<keyword evidence="5" id="KW-0732">Signal</keyword>
<gene>
    <name evidence="7" type="ORF">PP769_05700</name>
</gene>
<evidence type="ECO:0000313" key="8">
    <source>
        <dbReference type="Proteomes" id="UP001302719"/>
    </source>
</evidence>
<evidence type="ECO:0000256" key="5">
    <source>
        <dbReference type="SAM" id="SignalP"/>
    </source>
</evidence>
<keyword evidence="2 4" id="KW-0479">Metal-binding</keyword>
<evidence type="ECO:0000256" key="4">
    <source>
        <dbReference type="PROSITE-ProRule" id="PRU00433"/>
    </source>
</evidence>
<accession>A0AA96GBZ9</accession>
<protein>
    <submittedName>
        <fullName evidence="7">Di-heme oxidoredictase family protein</fullName>
    </submittedName>
</protein>
<dbReference type="Gene3D" id="1.10.760.10">
    <property type="entry name" value="Cytochrome c-like domain"/>
    <property type="match status" value="1"/>
</dbReference>
<organism evidence="7 8">
    <name type="scientific">Candidatus Nitrospira allomarina</name>
    <dbReference type="NCBI Taxonomy" id="3020900"/>
    <lineage>
        <taxon>Bacteria</taxon>
        <taxon>Pseudomonadati</taxon>
        <taxon>Nitrospirota</taxon>
        <taxon>Nitrospiria</taxon>
        <taxon>Nitrospirales</taxon>
        <taxon>Nitrospiraceae</taxon>
        <taxon>Nitrospira</taxon>
    </lineage>
</organism>
<feature type="signal peptide" evidence="5">
    <location>
        <begin position="1"/>
        <end position="24"/>
    </location>
</feature>
<feature type="chain" id="PRO_5041647863" evidence="5">
    <location>
        <begin position="25"/>
        <end position="525"/>
    </location>
</feature>
<dbReference type="PANTHER" id="PTHR30600">
    <property type="entry name" value="CYTOCHROME C PEROXIDASE-RELATED"/>
    <property type="match status" value="1"/>
</dbReference>
<dbReference type="AlphaFoldDB" id="A0AA96GBZ9"/>
<dbReference type="EMBL" id="CP116967">
    <property type="protein sequence ID" value="WNM59259.1"/>
    <property type="molecule type" value="Genomic_DNA"/>
</dbReference>
<keyword evidence="1 4" id="KW-0349">Heme</keyword>
<dbReference type="InterPro" id="IPR051395">
    <property type="entry name" value="Cytochrome_c_Peroxidase/MauG"/>
</dbReference>
<evidence type="ECO:0000256" key="3">
    <source>
        <dbReference type="ARBA" id="ARBA00023004"/>
    </source>
</evidence>
<dbReference type="InterPro" id="IPR036909">
    <property type="entry name" value="Cyt_c-like_dom_sf"/>
</dbReference>
<dbReference type="GO" id="GO:0004130">
    <property type="term" value="F:cytochrome-c peroxidase activity"/>
    <property type="evidence" value="ECO:0007669"/>
    <property type="project" value="TreeGrafter"/>
</dbReference>
<evidence type="ECO:0000259" key="6">
    <source>
        <dbReference type="PROSITE" id="PS51007"/>
    </source>
</evidence>
<dbReference type="GO" id="GO:0009055">
    <property type="term" value="F:electron transfer activity"/>
    <property type="evidence" value="ECO:0007669"/>
    <property type="project" value="InterPro"/>
</dbReference>
<keyword evidence="3 4" id="KW-0408">Iron</keyword>
<dbReference type="PROSITE" id="PS51007">
    <property type="entry name" value="CYTC"/>
    <property type="match status" value="1"/>
</dbReference>
<dbReference type="KEGG" id="nall:PP769_05700"/>
<dbReference type="GO" id="GO:0046872">
    <property type="term" value="F:metal ion binding"/>
    <property type="evidence" value="ECO:0007669"/>
    <property type="project" value="UniProtKB-KW"/>
</dbReference>
<proteinExistence type="predicted"/>
<sequence length="525" mass="57571">MSMFFVFIVLSTISFITGLPGAQAQETDIFQHPNTEQAGIKKSLEQQIGAGRGDINTPDSSLYIISRDPFRSIRRGRNLFQRKFTISQGMGPRNGDGFGDISADASLGAGLADSCAACHGRPRGSAGFGGVVFTRPDSRDAPHLFGLGIIEMLADEISQDLRQTRDQAIAKAKGGRQSVEVSLKSKGISYGTIRVNPDGSVDPSRLEGVDEDLRVRPFFHHGGTISIREFVVGALNGEMGMEAFDPDLAKAAKGGEVVTPSGMVLNGKIDTIEAPPALSESDDLDRDGVANEIPVSLVDHLEFYLLNYFKPAIGRQTRDAEQGQKLFQDIQCTGCHIQNLVIEKDRRVADVETSFDRRRGIFNDLFAVATPLFQEVPGSGTPSVKKPKGQRFVVKNIYADFKRHNLGPKFWERNWDGTLTKELMTEPLWGVGTTAPYGHDGRSIDLWSVIMRHGGEAQNARDRFARLPEVKQGQIIDFLQTLVLFPPDDTASNLNPGDSQSHNFPQYEHGNIALPSLFNDPSDLE</sequence>
<keyword evidence="8" id="KW-1185">Reference proteome</keyword>
<dbReference type="PANTHER" id="PTHR30600:SF4">
    <property type="entry name" value="CYTOCHROME C DOMAIN-CONTAINING PROTEIN"/>
    <property type="match status" value="1"/>
</dbReference>
<evidence type="ECO:0000256" key="2">
    <source>
        <dbReference type="ARBA" id="ARBA00022723"/>
    </source>
</evidence>
<dbReference type="RefSeq" id="WP_312645968.1">
    <property type="nucleotide sequence ID" value="NZ_CP116967.1"/>
</dbReference>
<reference evidence="7 8" key="1">
    <citation type="submission" date="2023-01" db="EMBL/GenBank/DDBJ databases">
        <title>Cultivation and genomic characterization of new, ubiquitous marine nitrite-oxidizing bacteria from the Nitrospirales.</title>
        <authorList>
            <person name="Mueller A.J."/>
            <person name="Daebeler A."/>
            <person name="Herbold C.W."/>
            <person name="Kirkegaard R.H."/>
            <person name="Daims H."/>
        </authorList>
    </citation>
    <scope>NUCLEOTIDE SEQUENCE [LARGE SCALE GENOMIC DNA]</scope>
    <source>
        <strain evidence="7 8">VA</strain>
    </source>
</reference>
<evidence type="ECO:0000313" key="7">
    <source>
        <dbReference type="EMBL" id="WNM59259.1"/>
    </source>
</evidence>